<comment type="caution">
    <text evidence="2">The sequence shown here is derived from an EMBL/GenBank/DDBJ whole genome shotgun (WGS) entry which is preliminary data.</text>
</comment>
<name>A0A6A5HSQ0_CAERE</name>
<organism evidence="2 3">
    <name type="scientific">Caenorhabditis remanei</name>
    <name type="common">Caenorhabditis vulgaris</name>
    <dbReference type="NCBI Taxonomy" id="31234"/>
    <lineage>
        <taxon>Eukaryota</taxon>
        <taxon>Metazoa</taxon>
        <taxon>Ecdysozoa</taxon>
        <taxon>Nematoda</taxon>
        <taxon>Chromadorea</taxon>
        <taxon>Rhabditida</taxon>
        <taxon>Rhabditina</taxon>
        <taxon>Rhabditomorpha</taxon>
        <taxon>Rhabditoidea</taxon>
        <taxon>Rhabditidae</taxon>
        <taxon>Peloderinae</taxon>
        <taxon>Caenorhabditis</taxon>
    </lineage>
</organism>
<dbReference type="PROSITE" id="PS50181">
    <property type="entry name" value="FBOX"/>
    <property type="match status" value="1"/>
</dbReference>
<dbReference type="KEGG" id="crq:GCK72_003036"/>
<dbReference type="EMBL" id="WUAV01000001">
    <property type="protein sequence ID" value="KAF1771210.1"/>
    <property type="molecule type" value="Genomic_DNA"/>
</dbReference>
<dbReference type="PANTHER" id="PTHR21503">
    <property type="entry name" value="F-BOX-CONTAINING HYPOTHETICAL PROTEIN C.ELEGANS"/>
    <property type="match status" value="1"/>
</dbReference>
<dbReference type="RefSeq" id="XP_003091820.2">
    <property type="nucleotide sequence ID" value="XM_003091772.2"/>
</dbReference>
<reference evidence="2 3" key="1">
    <citation type="submission" date="2019-12" db="EMBL/GenBank/DDBJ databases">
        <title>Chromosome-level assembly of the Caenorhabditis remanei genome.</title>
        <authorList>
            <person name="Teterina A.A."/>
            <person name="Willis J.H."/>
            <person name="Phillips P.C."/>
        </authorList>
    </citation>
    <scope>NUCLEOTIDE SEQUENCE [LARGE SCALE GENOMIC DNA]</scope>
    <source>
        <strain evidence="2 3">PX506</strain>
        <tissue evidence="2">Whole organism</tissue>
    </source>
</reference>
<dbReference type="AlphaFoldDB" id="A0A6A5HSQ0"/>
<evidence type="ECO:0000313" key="2">
    <source>
        <dbReference type="EMBL" id="KAF1771210.1"/>
    </source>
</evidence>
<evidence type="ECO:0000259" key="1">
    <source>
        <dbReference type="PROSITE" id="PS50181"/>
    </source>
</evidence>
<evidence type="ECO:0000313" key="3">
    <source>
        <dbReference type="Proteomes" id="UP000483820"/>
    </source>
</evidence>
<dbReference type="GeneID" id="9803887"/>
<dbReference type="InterPro" id="IPR012885">
    <property type="entry name" value="F-box_Sdz-33"/>
</dbReference>
<sequence>MSPFPLLRLPGVVLCEIFKSLNVGEKIKLSLSSKKVSIQINMARLYSQKVIVDLDCSKQKIEVRSENDGDAFDIFICPDFGKTPSSNTQLVSIALTRYTLRVTSNREEIKTFWKNNQKEGYLSVIRHLLKMFQCRISTYSDCFYSDLFQPTISMLFDLQAEFKMLCIRPKGSEDENLLWNKISSNLELVECLISYSSVVPDFRPVFNSWPQEISIWCSDWFTLESLLACPCTTITLYHSHLENKDLDKVLKKWTSGGFPNLERLEIYSQNFKNNGTTILGMNFRELHGIVIQTDDGFKTAIIKLGPDSIKMSMSPFQ</sequence>
<proteinExistence type="predicted"/>
<feature type="domain" description="F-box" evidence="1">
    <location>
        <begin position="3"/>
        <end position="49"/>
    </location>
</feature>
<dbReference type="InterPro" id="IPR001810">
    <property type="entry name" value="F-box_dom"/>
</dbReference>
<dbReference type="Pfam" id="PF00646">
    <property type="entry name" value="F-box"/>
    <property type="match status" value="1"/>
</dbReference>
<dbReference type="Pfam" id="PF07735">
    <property type="entry name" value="FBA_2"/>
    <property type="match status" value="1"/>
</dbReference>
<protein>
    <recommendedName>
        <fullName evidence="1">F-box domain-containing protein</fullName>
    </recommendedName>
</protein>
<dbReference type="PANTHER" id="PTHR21503:SF52">
    <property type="entry name" value="F-BOX DOMAIN-CONTAINING PROTEIN"/>
    <property type="match status" value="1"/>
</dbReference>
<gene>
    <name evidence="2" type="ORF">GCK72_003036</name>
</gene>
<dbReference type="Proteomes" id="UP000483820">
    <property type="component" value="Chromosome I"/>
</dbReference>
<dbReference type="CTD" id="9803887"/>
<accession>A0A6A5HSQ0</accession>